<keyword evidence="6 8" id="KW-0067">ATP-binding</keyword>
<evidence type="ECO:0000259" key="9">
    <source>
        <dbReference type="SMART" id="SM00977"/>
    </source>
</evidence>
<dbReference type="InterPro" id="IPR011063">
    <property type="entry name" value="TilS/TtcA_N"/>
</dbReference>
<dbReference type="InterPro" id="IPR012795">
    <property type="entry name" value="tRNA_Ile_lys_synt_N"/>
</dbReference>
<evidence type="ECO:0000256" key="5">
    <source>
        <dbReference type="ARBA" id="ARBA00022741"/>
    </source>
</evidence>
<evidence type="ECO:0000256" key="3">
    <source>
        <dbReference type="ARBA" id="ARBA00022598"/>
    </source>
</evidence>
<evidence type="ECO:0000256" key="2">
    <source>
        <dbReference type="ARBA" id="ARBA00022490"/>
    </source>
</evidence>
<dbReference type="SMART" id="SM00977">
    <property type="entry name" value="TilS_C"/>
    <property type="match status" value="1"/>
</dbReference>
<comment type="subcellular location">
    <subcellularLocation>
        <location evidence="1 8">Cytoplasm</location>
    </subcellularLocation>
</comment>
<dbReference type="NCBIfam" id="TIGR02433">
    <property type="entry name" value="lysidine_TilS_C"/>
    <property type="match status" value="1"/>
</dbReference>
<accession>A0ABX5PWK3</accession>
<name>A0ABX5PWK3_9FLAO</name>
<dbReference type="EMBL" id="QKZR01000004">
    <property type="protein sequence ID" value="PZX39181.1"/>
    <property type="molecule type" value="Genomic_DNA"/>
</dbReference>
<dbReference type="HAMAP" id="MF_01161">
    <property type="entry name" value="tRNA_Ile_lys_synt"/>
    <property type="match status" value="1"/>
</dbReference>
<keyword evidence="5 8" id="KW-0547">Nucleotide-binding</keyword>
<dbReference type="Gene3D" id="3.40.50.620">
    <property type="entry name" value="HUPs"/>
    <property type="match status" value="1"/>
</dbReference>
<comment type="similarity">
    <text evidence="8">Belongs to the tRNA(Ile)-lysidine synthase family.</text>
</comment>
<keyword evidence="4 8" id="KW-0819">tRNA processing</keyword>
<dbReference type="PANTHER" id="PTHR43033:SF1">
    <property type="entry name" value="TRNA(ILE)-LYSIDINE SYNTHASE-RELATED"/>
    <property type="match status" value="1"/>
</dbReference>
<evidence type="ECO:0000256" key="8">
    <source>
        <dbReference type="HAMAP-Rule" id="MF_01161"/>
    </source>
</evidence>
<feature type="domain" description="Lysidine-tRNA(Ile) synthetase C-terminal" evidence="9">
    <location>
        <begin position="367"/>
        <end position="439"/>
    </location>
</feature>
<dbReference type="PANTHER" id="PTHR43033">
    <property type="entry name" value="TRNA(ILE)-LYSIDINE SYNTHASE-RELATED"/>
    <property type="match status" value="1"/>
</dbReference>
<feature type="binding site" evidence="8">
    <location>
        <begin position="26"/>
        <end position="31"/>
    </location>
    <ligand>
        <name>ATP</name>
        <dbReference type="ChEBI" id="CHEBI:30616"/>
    </ligand>
</feature>
<protein>
    <recommendedName>
        <fullName evidence="8">tRNA(Ile)-lysidine synthase</fullName>
        <ecNumber evidence="8">6.3.4.19</ecNumber>
    </recommendedName>
    <alternativeName>
        <fullName evidence="8">tRNA(Ile)-2-lysyl-cytidine synthase</fullName>
    </alternativeName>
    <alternativeName>
        <fullName evidence="8">tRNA(Ile)-lysidine synthetase</fullName>
    </alternativeName>
</protein>
<dbReference type="SUPFAM" id="SSF52402">
    <property type="entry name" value="Adenine nucleotide alpha hydrolases-like"/>
    <property type="match status" value="1"/>
</dbReference>
<comment type="function">
    <text evidence="8">Ligates lysine onto the cytidine present at position 34 of the AUA codon-specific tRNA(Ile) that contains the anticodon CAU, in an ATP-dependent manner. Cytidine is converted to lysidine, thus changing the amino acid specificity of the tRNA from methionine to isoleucine.</text>
</comment>
<evidence type="ECO:0000313" key="11">
    <source>
        <dbReference type="Proteomes" id="UP000248584"/>
    </source>
</evidence>
<evidence type="ECO:0000256" key="7">
    <source>
        <dbReference type="ARBA" id="ARBA00048539"/>
    </source>
</evidence>
<dbReference type="SUPFAM" id="SSF56037">
    <property type="entry name" value="PheT/TilS domain"/>
    <property type="match status" value="1"/>
</dbReference>
<dbReference type="Proteomes" id="UP000248584">
    <property type="component" value="Unassembled WGS sequence"/>
</dbReference>
<evidence type="ECO:0000256" key="1">
    <source>
        <dbReference type="ARBA" id="ARBA00004496"/>
    </source>
</evidence>
<keyword evidence="2 8" id="KW-0963">Cytoplasm</keyword>
<keyword evidence="11" id="KW-1185">Reference proteome</keyword>
<dbReference type="Pfam" id="PF11734">
    <property type="entry name" value="TilS_C"/>
    <property type="match status" value="1"/>
</dbReference>
<gene>
    <name evidence="8" type="primary">tilS</name>
    <name evidence="10" type="ORF">LX97_02547</name>
</gene>
<dbReference type="CDD" id="cd01992">
    <property type="entry name" value="TilS_N"/>
    <property type="match status" value="1"/>
</dbReference>
<organism evidence="10 11">
    <name type="scientific">Nonlabens dokdonensis</name>
    <dbReference type="NCBI Taxonomy" id="328515"/>
    <lineage>
        <taxon>Bacteria</taxon>
        <taxon>Pseudomonadati</taxon>
        <taxon>Bacteroidota</taxon>
        <taxon>Flavobacteriia</taxon>
        <taxon>Flavobacteriales</taxon>
        <taxon>Flavobacteriaceae</taxon>
        <taxon>Nonlabens</taxon>
    </lineage>
</organism>
<proteinExistence type="inferred from homology"/>
<keyword evidence="3 8" id="KW-0436">Ligase</keyword>
<dbReference type="RefSeq" id="WP_015364184.1">
    <property type="nucleotide sequence ID" value="NZ_QKZR01000004.1"/>
</dbReference>
<sequence length="443" mass="50037">MLERFKKHIKTNFPEILSSEIAVACSGGKDSVVLAHLLHACKLKLELIHCNFNLRGAESDQDEDFVKALATRLEHKIHIVHFDTTNVAEQGGISIQMAARDLRYEAFNTIVSDNKIAHVLVAHHIDDQLETFLINLGRGAGIHGLTGIRDRNGIILRPLLDFSSKEIEEYALQNKIKWREDSSNASTKYLRNKLRHDLIPLLKEVLPHLDNNFSKTLSYLKDSELLLDVEVARFRESGTKINNGNLFINIEKLKATVQPSAYLFELLREYSFHMPDALELLDAENGKYLVAGSMQLIKNNSFLELRKIEAIPIVDQEIELKNGVVSIPEGQLSINIISTEEPKKFLQTVLPNPNKLLLDASLVQGILKLRTWKHGDRMSPYGMKGTKLISDILTDAKISSLKREKSLVLENGSDIIWLLGIRASKHYSITENTKSIIEITLEL</sequence>
<reference evidence="10 11" key="1">
    <citation type="submission" date="2018-06" db="EMBL/GenBank/DDBJ databases">
        <title>Genomic Encyclopedia of Archaeal and Bacterial Type Strains, Phase II (KMG-II): from individual species to whole genera.</title>
        <authorList>
            <person name="Goeker M."/>
        </authorList>
    </citation>
    <scope>NUCLEOTIDE SEQUENCE [LARGE SCALE GENOMIC DNA]</scope>
    <source>
        <strain evidence="10 11">DSM 17205</strain>
    </source>
</reference>
<dbReference type="InterPro" id="IPR012094">
    <property type="entry name" value="tRNA_Ile_lys_synt"/>
</dbReference>
<comment type="catalytic activity">
    <reaction evidence="7 8">
        <text>cytidine(34) in tRNA(Ile2) + L-lysine + ATP = lysidine(34) in tRNA(Ile2) + AMP + diphosphate + H(+)</text>
        <dbReference type="Rhea" id="RHEA:43744"/>
        <dbReference type="Rhea" id="RHEA-COMP:10625"/>
        <dbReference type="Rhea" id="RHEA-COMP:10670"/>
        <dbReference type="ChEBI" id="CHEBI:15378"/>
        <dbReference type="ChEBI" id="CHEBI:30616"/>
        <dbReference type="ChEBI" id="CHEBI:32551"/>
        <dbReference type="ChEBI" id="CHEBI:33019"/>
        <dbReference type="ChEBI" id="CHEBI:82748"/>
        <dbReference type="ChEBI" id="CHEBI:83665"/>
        <dbReference type="ChEBI" id="CHEBI:456215"/>
        <dbReference type="EC" id="6.3.4.19"/>
    </reaction>
</comment>
<dbReference type="Pfam" id="PF01171">
    <property type="entry name" value="ATP_bind_3"/>
    <property type="match status" value="1"/>
</dbReference>
<dbReference type="EC" id="6.3.4.19" evidence="8"/>
<comment type="caution">
    <text evidence="10">The sequence shown here is derived from an EMBL/GenBank/DDBJ whole genome shotgun (WGS) entry which is preliminary data.</text>
</comment>
<evidence type="ECO:0000313" key="10">
    <source>
        <dbReference type="EMBL" id="PZX39181.1"/>
    </source>
</evidence>
<dbReference type="InterPro" id="IPR014729">
    <property type="entry name" value="Rossmann-like_a/b/a_fold"/>
</dbReference>
<evidence type="ECO:0000256" key="4">
    <source>
        <dbReference type="ARBA" id="ARBA00022694"/>
    </source>
</evidence>
<comment type="domain">
    <text evidence="8">The N-terminal region contains the highly conserved SGGXDS motif, predicted to be a P-loop motif involved in ATP binding.</text>
</comment>
<dbReference type="InterPro" id="IPR012796">
    <property type="entry name" value="Lysidine-tRNA-synth_C"/>
</dbReference>
<evidence type="ECO:0000256" key="6">
    <source>
        <dbReference type="ARBA" id="ARBA00022840"/>
    </source>
</evidence>
<dbReference type="NCBIfam" id="TIGR02432">
    <property type="entry name" value="lysidine_TilS_N"/>
    <property type="match status" value="1"/>
</dbReference>